<comment type="subunit">
    <text evidence="6 8">Part of the 50S ribosomal subunit.</text>
</comment>
<evidence type="ECO:0000313" key="9">
    <source>
        <dbReference type="EMBL" id="OHA24559.1"/>
    </source>
</evidence>
<accession>A0A1G2MMX5</accession>
<dbReference type="HAMAP" id="MF_01342">
    <property type="entry name" value="Ribosomal_uL16"/>
    <property type="match status" value="1"/>
</dbReference>
<dbReference type="Gene3D" id="3.90.1170.10">
    <property type="entry name" value="Ribosomal protein L10e/L16"/>
    <property type="match status" value="1"/>
</dbReference>
<dbReference type="GO" id="GO:0000049">
    <property type="term" value="F:tRNA binding"/>
    <property type="evidence" value="ECO:0007669"/>
    <property type="project" value="UniProtKB-KW"/>
</dbReference>
<keyword evidence="3 6" id="KW-0689">Ribosomal protein</keyword>
<comment type="function">
    <text evidence="6 8">Binds 23S rRNA and is also seen to make contacts with the A and possibly P site tRNAs.</text>
</comment>
<dbReference type="InterPro" id="IPR036920">
    <property type="entry name" value="Ribosomal_uL16_sf"/>
</dbReference>
<dbReference type="PRINTS" id="PR00060">
    <property type="entry name" value="RIBOSOMALL16"/>
</dbReference>
<dbReference type="InterPro" id="IPR047873">
    <property type="entry name" value="Ribosomal_uL16"/>
</dbReference>
<keyword evidence="4 6" id="KW-0687">Ribonucleoprotein</keyword>
<dbReference type="FunFam" id="3.90.1170.10:FF:000001">
    <property type="entry name" value="50S ribosomal protein L16"/>
    <property type="match status" value="1"/>
</dbReference>
<dbReference type="EMBL" id="MHRM01000002">
    <property type="protein sequence ID" value="OHA24559.1"/>
    <property type="molecule type" value="Genomic_DNA"/>
</dbReference>
<dbReference type="InterPro" id="IPR000114">
    <property type="entry name" value="Ribosomal_uL16_bact-type"/>
</dbReference>
<dbReference type="Pfam" id="PF00252">
    <property type="entry name" value="Ribosomal_L16"/>
    <property type="match status" value="1"/>
</dbReference>
<keyword evidence="6 8" id="KW-0699">rRNA-binding</keyword>
<evidence type="ECO:0000256" key="6">
    <source>
        <dbReference type="HAMAP-Rule" id="MF_01342"/>
    </source>
</evidence>
<evidence type="ECO:0000256" key="7">
    <source>
        <dbReference type="RuleBase" id="RU004413"/>
    </source>
</evidence>
<dbReference type="GO" id="GO:0022625">
    <property type="term" value="C:cytosolic large ribosomal subunit"/>
    <property type="evidence" value="ECO:0007669"/>
    <property type="project" value="TreeGrafter"/>
</dbReference>
<comment type="similarity">
    <text evidence="1 6 7">Belongs to the universal ribosomal protein uL16 family.</text>
</comment>
<dbReference type="CDD" id="cd01433">
    <property type="entry name" value="Ribosomal_L16_L10e"/>
    <property type="match status" value="1"/>
</dbReference>
<dbReference type="SUPFAM" id="SSF54686">
    <property type="entry name" value="Ribosomal protein L16p/L10e"/>
    <property type="match status" value="1"/>
</dbReference>
<dbReference type="NCBIfam" id="TIGR01164">
    <property type="entry name" value="rplP_bact"/>
    <property type="match status" value="1"/>
</dbReference>
<proteinExistence type="inferred from homology"/>
<dbReference type="InterPro" id="IPR016180">
    <property type="entry name" value="Ribosomal_uL16_dom"/>
</dbReference>
<evidence type="ECO:0000256" key="3">
    <source>
        <dbReference type="ARBA" id="ARBA00022980"/>
    </source>
</evidence>
<dbReference type="PANTHER" id="PTHR12220:SF13">
    <property type="entry name" value="LARGE RIBOSOMAL SUBUNIT PROTEIN UL16M"/>
    <property type="match status" value="1"/>
</dbReference>
<dbReference type="STRING" id="1802308.A3D50_01810"/>
<evidence type="ECO:0000313" key="10">
    <source>
        <dbReference type="Proteomes" id="UP000178413"/>
    </source>
</evidence>
<keyword evidence="2 6" id="KW-0820">tRNA-binding</keyword>
<sequence length="141" mass="15828">MLFPKKVKHRKWFTKRKHPEKEASKNETRGVTLAFGSYGLKAIKYGRLTSNQIEAARKVMVRYATKSGKVWTRVFPDHPYTQKPAEVKMGKGKGDPIGFTAEIKPGRIMFEIDGVDEVVAAEALRKAGTKLPVKTKVVGRV</sequence>
<dbReference type="PANTHER" id="PTHR12220">
    <property type="entry name" value="50S/60S RIBOSOMAL PROTEIN L16"/>
    <property type="match status" value="1"/>
</dbReference>
<evidence type="ECO:0000256" key="2">
    <source>
        <dbReference type="ARBA" id="ARBA00022555"/>
    </source>
</evidence>
<protein>
    <recommendedName>
        <fullName evidence="5 6">Large ribosomal subunit protein uL16</fullName>
    </recommendedName>
</protein>
<dbReference type="AlphaFoldDB" id="A0A1G2MMX5"/>
<dbReference type="GO" id="GO:0006412">
    <property type="term" value="P:translation"/>
    <property type="evidence" value="ECO:0007669"/>
    <property type="project" value="UniProtKB-UniRule"/>
</dbReference>
<comment type="caution">
    <text evidence="9">The sequence shown here is derived from an EMBL/GenBank/DDBJ whole genome shotgun (WGS) entry which is preliminary data.</text>
</comment>
<dbReference type="GO" id="GO:0019843">
    <property type="term" value="F:rRNA binding"/>
    <property type="evidence" value="ECO:0007669"/>
    <property type="project" value="UniProtKB-UniRule"/>
</dbReference>
<evidence type="ECO:0000256" key="1">
    <source>
        <dbReference type="ARBA" id="ARBA00008931"/>
    </source>
</evidence>
<name>A0A1G2MMX5_9BACT</name>
<dbReference type="Proteomes" id="UP000178413">
    <property type="component" value="Unassembled WGS sequence"/>
</dbReference>
<evidence type="ECO:0000256" key="8">
    <source>
        <dbReference type="RuleBase" id="RU004414"/>
    </source>
</evidence>
<dbReference type="GO" id="GO:0003735">
    <property type="term" value="F:structural constituent of ribosome"/>
    <property type="evidence" value="ECO:0007669"/>
    <property type="project" value="InterPro"/>
</dbReference>
<organism evidence="9 10">
    <name type="scientific">Candidatus Taylorbacteria bacterium RIFCSPHIGHO2_02_FULL_44_12</name>
    <dbReference type="NCBI Taxonomy" id="1802308"/>
    <lineage>
        <taxon>Bacteria</taxon>
        <taxon>Candidatus Tayloriibacteriota</taxon>
    </lineage>
</organism>
<evidence type="ECO:0000256" key="5">
    <source>
        <dbReference type="ARBA" id="ARBA00035198"/>
    </source>
</evidence>
<keyword evidence="6 8" id="KW-0694">RNA-binding</keyword>
<evidence type="ECO:0000256" key="4">
    <source>
        <dbReference type="ARBA" id="ARBA00023274"/>
    </source>
</evidence>
<reference evidence="9 10" key="1">
    <citation type="journal article" date="2016" name="Nat. Commun.">
        <title>Thousands of microbial genomes shed light on interconnected biogeochemical processes in an aquifer system.</title>
        <authorList>
            <person name="Anantharaman K."/>
            <person name="Brown C.T."/>
            <person name="Hug L.A."/>
            <person name="Sharon I."/>
            <person name="Castelle C.J."/>
            <person name="Probst A.J."/>
            <person name="Thomas B.C."/>
            <person name="Singh A."/>
            <person name="Wilkins M.J."/>
            <person name="Karaoz U."/>
            <person name="Brodie E.L."/>
            <person name="Williams K.H."/>
            <person name="Hubbard S.S."/>
            <person name="Banfield J.F."/>
        </authorList>
    </citation>
    <scope>NUCLEOTIDE SEQUENCE [LARGE SCALE GENOMIC DNA]</scope>
</reference>
<gene>
    <name evidence="6" type="primary">rplP</name>
    <name evidence="9" type="ORF">A3D50_01810</name>
</gene>